<dbReference type="Gene3D" id="1.10.1220.10">
    <property type="entry name" value="Met repressor-like"/>
    <property type="match status" value="1"/>
</dbReference>
<sequence length="46" mass="5414">MEQARMTLRLPIELHLWLKAEAAKNRRSLNSEIVARVEKLQQKEGK</sequence>
<accession>A0ABS3NIM6</accession>
<dbReference type="Proteomes" id="UP000664882">
    <property type="component" value="Unassembled WGS sequence"/>
</dbReference>
<protein>
    <submittedName>
        <fullName evidence="2">Arc family DNA-binding protein</fullName>
    </submittedName>
</protein>
<keyword evidence="2" id="KW-0238">DNA-binding</keyword>
<reference evidence="2 3" key="1">
    <citation type="submission" date="2021-03" db="EMBL/GenBank/DDBJ databases">
        <title>Oceanisphaera sp. nov., isolated from the intestine.</title>
        <authorList>
            <person name="Zhao L.-H."/>
            <person name="Shi L.-F."/>
        </authorList>
    </citation>
    <scope>NUCLEOTIDE SEQUENCE [LARGE SCALE GENOMIC DNA]</scope>
    <source>
        <strain evidence="2 3">DM8</strain>
    </source>
</reference>
<evidence type="ECO:0000313" key="2">
    <source>
        <dbReference type="EMBL" id="MBO1520431.1"/>
    </source>
</evidence>
<dbReference type="EMBL" id="JAGDFX010000016">
    <property type="protein sequence ID" value="MBO1520431.1"/>
    <property type="molecule type" value="Genomic_DNA"/>
</dbReference>
<dbReference type="InterPro" id="IPR013321">
    <property type="entry name" value="Arc_rbn_hlx_hlx"/>
</dbReference>
<dbReference type="RefSeq" id="WP_208006312.1">
    <property type="nucleotide sequence ID" value="NZ_JAGDFX010000016.1"/>
</dbReference>
<feature type="domain" description="Arc-like DNA binding" evidence="1">
    <location>
        <begin position="7"/>
        <end position="45"/>
    </location>
</feature>
<gene>
    <name evidence="2" type="ORF">J3U76_12460</name>
</gene>
<dbReference type="SUPFAM" id="SSF47598">
    <property type="entry name" value="Ribbon-helix-helix"/>
    <property type="match status" value="1"/>
</dbReference>
<dbReference type="InterPro" id="IPR010985">
    <property type="entry name" value="Ribbon_hlx_hlx"/>
</dbReference>
<dbReference type="InterPro" id="IPR005569">
    <property type="entry name" value="Arc_DNA-bd_dom"/>
</dbReference>
<evidence type="ECO:0000259" key="1">
    <source>
        <dbReference type="Pfam" id="PF03869"/>
    </source>
</evidence>
<keyword evidence="3" id="KW-1185">Reference proteome</keyword>
<comment type="caution">
    <text evidence="2">The sequence shown here is derived from an EMBL/GenBank/DDBJ whole genome shotgun (WGS) entry which is preliminary data.</text>
</comment>
<dbReference type="Pfam" id="PF03869">
    <property type="entry name" value="Arc"/>
    <property type="match status" value="1"/>
</dbReference>
<dbReference type="GO" id="GO:0003677">
    <property type="term" value="F:DNA binding"/>
    <property type="evidence" value="ECO:0007669"/>
    <property type="project" value="UniProtKB-KW"/>
</dbReference>
<proteinExistence type="predicted"/>
<name>A0ABS3NIM6_9GAMM</name>
<evidence type="ECO:0000313" key="3">
    <source>
        <dbReference type="Proteomes" id="UP000664882"/>
    </source>
</evidence>
<organism evidence="2 3">
    <name type="scientific">Oceanisphaera pacifica</name>
    <dbReference type="NCBI Taxonomy" id="2818389"/>
    <lineage>
        <taxon>Bacteria</taxon>
        <taxon>Pseudomonadati</taxon>
        <taxon>Pseudomonadota</taxon>
        <taxon>Gammaproteobacteria</taxon>
        <taxon>Aeromonadales</taxon>
        <taxon>Aeromonadaceae</taxon>
        <taxon>Oceanisphaera</taxon>
    </lineage>
</organism>